<dbReference type="EMBL" id="JAJFAZ020000007">
    <property type="protein sequence ID" value="KAI5318460.1"/>
    <property type="molecule type" value="Genomic_DNA"/>
</dbReference>
<evidence type="ECO:0000313" key="1">
    <source>
        <dbReference type="EMBL" id="KAI5318460.1"/>
    </source>
</evidence>
<comment type="caution">
    <text evidence="1">The sequence shown here is derived from an EMBL/GenBank/DDBJ whole genome shotgun (WGS) entry which is preliminary data.</text>
</comment>
<sequence>MTDEQMWGYQSQCLNAMVGIHNGQMARFQAMSCEIYEKTATLELSGKRIKECETELEQQELVDDYEDDYEDARLSTGLWRAQMTLKMSWI</sequence>
<reference evidence="1 2" key="1">
    <citation type="journal article" date="2022" name="G3 (Bethesda)">
        <title>Whole-genome sequence and methylome profiling of the almond [Prunus dulcis (Mill.) D.A. Webb] cultivar 'Nonpareil'.</title>
        <authorList>
            <person name="D'Amico-Willman K.M."/>
            <person name="Ouma W.Z."/>
            <person name="Meulia T."/>
            <person name="Sideli G.M."/>
            <person name="Gradziel T.M."/>
            <person name="Fresnedo-Ramirez J."/>
        </authorList>
    </citation>
    <scope>NUCLEOTIDE SEQUENCE [LARGE SCALE GENOMIC DNA]</scope>
    <source>
        <strain evidence="1">Clone GOH B32 T37-40</strain>
    </source>
</reference>
<dbReference type="Proteomes" id="UP001054821">
    <property type="component" value="Chromosome 7"/>
</dbReference>
<organism evidence="1 2">
    <name type="scientific">Prunus dulcis</name>
    <name type="common">Almond</name>
    <name type="synonym">Amygdalus dulcis</name>
    <dbReference type="NCBI Taxonomy" id="3755"/>
    <lineage>
        <taxon>Eukaryota</taxon>
        <taxon>Viridiplantae</taxon>
        <taxon>Streptophyta</taxon>
        <taxon>Embryophyta</taxon>
        <taxon>Tracheophyta</taxon>
        <taxon>Spermatophyta</taxon>
        <taxon>Magnoliopsida</taxon>
        <taxon>eudicotyledons</taxon>
        <taxon>Gunneridae</taxon>
        <taxon>Pentapetalae</taxon>
        <taxon>rosids</taxon>
        <taxon>fabids</taxon>
        <taxon>Rosales</taxon>
        <taxon>Rosaceae</taxon>
        <taxon>Amygdaloideae</taxon>
        <taxon>Amygdaleae</taxon>
        <taxon>Prunus</taxon>
    </lineage>
</organism>
<dbReference type="AlphaFoldDB" id="A0AAD4YRA5"/>
<accession>A0AAD4YRA5</accession>
<protein>
    <submittedName>
        <fullName evidence="1">Uncharacterized protein</fullName>
    </submittedName>
</protein>
<evidence type="ECO:0000313" key="2">
    <source>
        <dbReference type="Proteomes" id="UP001054821"/>
    </source>
</evidence>
<name>A0AAD4YRA5_PRUDU</name>
<gene>
    <name evidence="1" type="ORF">L3X38_038168</name>
</gene>
<keyword evidence="2" id="KW-1185">Reference proteome</keyword>
<proteinExistence type="predicted"/>